<name>A0A7J7JCB6_BUGNE</name>
<dbReference type="GO" id="GO:0045039">
    <property type="term" value="P:protein insertion into mitochondrial inner membrane"/>
    <property type="evidence" value="ECO:0007669"/>
    <property type="project" value="UniProtKB-UniRule"/>
</dbReference>
<evidence type="ECO:0000313" key="10">
    <source>
        <dbReference type="EMBL" id="KAF6023912.1"/>
    </source>
</evidence>
<dbReference type="Proteomes" id="UP000593567">
    <property type="component" value="Unassembled WGS sequence"/>
</dbReference>
<organism evidence="10 11">
    <name type="scientific">Bugula neritina</name>
    <name type="common">Brown bryozoan</name>
    <name type="synonym">Sertularia neritina</name>
    <dbReference type="NCBI Taxonomy" id="10212"/>
    <lineage>
        <taxon>Eukaryota</taxon>
        <taxon>Metazoa</taxon>
        <taxon>Spiralia</taxon>
        <taxon>Lophotrochozoa</taxon>
        <taxon>Bryozoa</taxon>
        <taxon>Gymnolaemata</taxon>
        <taxon>Cheilostomatida</taxon>
        <taxon>Flustrina</taxon>
        <taxon>Buguloidea</taxon>
        <taxon>Bugulidae</taxon>
        <taxon>Bugula</taxon>
    </lineage>
</organism>
<keyword evidence="7 9" id="KW-0472">Membrane</keyword>
<accession>A0A7J7JCB6</accession>
<evidence type="ECO:0000256" key="8">
    <source>
        <dbReference type="ARBA" id="ARBA00024713"/>
    </source>
</evidence>
<sequence>MDQTSKLDDQDYVKQLKSEDFDVVMQKLIGEDKQRTPRYIQTWTMIKNSRPKEELMVQAAFESCAFKSALSCVAGFGIGVIFGVFTASIDPMSTYATADAQPPSTRAYLKEMRARSMSYGKNFAVVGMMFAGIECMVESYRGKCELANGTISGAITGGILGFRAGPQAGILGAAGFAAFSTVIDYYLRGH</sequence>
<protein>
    <recommendedName>
        <fullName evidence="9">Mitochondrial import inner membrane translocase subunit TIM22</fullName>
    </recommendedName>
</protein>
<evidence type="ECO:0000256" key="6">
    <source>
        <dbReference type="ARBA" id="ARBA00023128"/>
    </source>
</evidence>
<comment type="function">
    <text evidence="8 9">Essential core component of the TIM22 complex, a complex that mediates the import and insertion of multi-pass transmembrane proteins into the mitochondrial inner membrane. In the TIM22 complex, it constitutes the voltage-activated and signal-gated channel. Forms a twin-pore translocase that uses the membrane potential as external driving force in 2 voltage-dependent steps.</text>
</comment>
<dbReference type="PANTHER" id="PTHR14110">
    <property type="entry name" value="MITOCHONDRIAL IMPORT INNER MEMBRANE TRANSLOCASE SUBUNIT TIM22"/>
    <property type="match status" value="1"/>
</dbReference>
<reference evidence="10" key="1">
    <citation type="submission" date="2020-06" db="EMBL/GenBank/DDBJ databases">
        <title>Draft genome of Bugula neritina, a colonial animal packing powerful symbionts and potential medicines.</title>
        <authorList>
            <person name="Rayko M."/>
        </authorList>
    </citation>
    <scope>NUCLEOTIDE SEQUENCE [LARGE SCALE GENOMIC DNA]</scope>
    <source>
        <strain evidence="10">Kwan_BN1</strain>
    </source>
</reference>
<keyword evidence="6 9" id="KW-0496">Mitochondrion</keyword>
<evidence type="ECO:0000256" key="9">
    <source>
        <dbReference type="RuleBase" id="RU367038"/>
    </source>
</evidence>
<comment type="subcellular location">
    <subcellularLocation>
        <location evidence="1 9">Mitochondrion inner membrane</location>
        <topology evidence="1 9">Multi-pass membrane protein</topology>
    </subcellularLocation>
</comment>
<dbReference type="Pfam" id="PF02466">
    <property type="entry name" value="Tim17"/>
    <property type="match status" value="1"/>
</dbReference>
<feature type="transmembrane region" description="Helical" evidence="9">
    <location>
        <begin position="168"/>
        <end position="187"/>
    </location>
</feature>
<comment type="similarity">
    <text evidence="2 9">Belongs to the Tim17/Tim22/Tim23 family.</text>
</comment>
<evidence type="ECO:0000256" key="3">
    <source>
        <dbReference type="ARBA" id="ARBA00022692"/>
    </source>
</evidence>
<evidence type="ECO:0000256" key="7">
    <source>
        <dbReference type="ARBA" id="ARBA00023136"/>
    </source>
</evidence>
<comment type="caution">
    <text evidence="10">The sequence shown here is derived from an EMBL/GenBank/DDBJ whole genome shotgun (WGS) entry which is preliminary data.</text>
</comment>
<evidence type="ECO:0000256" key="1">
    <source>
        <dbReference type="ARBA" id="ARBA00004448"/>
    </source>
</evidence>
<dbReference type="PANTHER" id="PTHR14110:SF0">
    <property type="entry name" value="MITOCHONDRIAL IMPORT INNER MEMBRANE TRANSLOCASE SUBUNIT TIM22"/>
    <property type="match status" value="1"/>
</dbReference>
<keyword evidence="9" id="KW-0653">Protein transport</keyword>
<dbReference type="GO" id="GO:0042721">
    <property type="term" value="C:TIM22 mitochondrial import inner membrane insertion complex"/>
    <property type="evidence" value="ECO:0007669"/>
    <property type="project" value="UniProtKB-UniRule"/>
</dbReference>
<evidence type="ECO:0000256" key="4">
    <source>
        <dbReference type="ARBA" id="ARBA00022792"/>
    </source>
</evidence>
<evidence type="ECO:0000313" key="11">
    <source>
        <dbReference type="Proteomes" id="UP000593567"/>
    </source>
</evidence>
<keyword evidence="9" id="KW-0811">Translocation</keyword>
<dbReference type="OrthoDB" id="75343at2759"/>
<proteinExistence type="inferred from homology"/>
<dbReference type="InterPro" id="IPR039175">
    <property type="entry name" value="TIM22"/>
</dbReference>
<keyword evidence="11" id="KW-1185">Reference proteome</keyword>
<feature type="transmembrane region" description="Helical" evidence="9">
    <location>
        <begin position="69"/>
        <end position="89"/>
    </location>
</feature>
<keyword evidence="3 9" id="KW-0812">Transmembrane</keyword>
<evidence type="ECO:0000256" key="5">
    <source>
        <dbReference type="ARBA" id="ARBA00022989"/>
    </source>
</evidence>
<keyword evidence="9" id="KW-0813">Transport</keyword>
<dbReference type="AlphaFoldDB" id="A0A7J7JCB6"/>
<evidence type="ECO:0000256" key="2">
    <source>
        <dbReference type="ARBA" id="ARBA00008444"/>
    </source>
</evidence>
<keyword evidence="5 9" id="KW-1133">Transmembrane helix</keyword>
<comment type="subunit">
    <text evidence="9">Component of the TIM22 complex.</text>
</comment>
<dbReference type="GO" id="GO:0030943">
    <property type="term" value="F:mitochondrion targeting sequence binding"/>
    <property type="evidence" value="ECO:0007669"/>
    <property type="project" value="TreeGrafter"/>
</dbReference>
<gene>
    <name evidence="10" type="ORF">EB796_017776</name>
</gene>
<keyword evidence="4 9" id="KW-0999">Mitochondrion inner membrane</keyword>
<dbReference type="EMBL" id="VXIV02002648">
    <property type="protein sequence ID" value="KAF6023912.1"/>
    <property type="molecule type" value="Genomic_DNA"/>
</dbReference>
<dbReference type="GO" id="GO:0008320">
    <property type="term" value="F:protein transmembrane transporter activity"/>
    <property type="evidence" value="ECO:0007669"/>
    <property type="project" value="UniProtKB-UniRule"/>
</dbReference>